<dbReference type="Pfam" id="PF06386">
    <property type="entry name" value="GvpL_GvpF"/>
    <property type="match status" value="1"/>
</dbReference>
<evidence type="ECO:0000256" key="2">
    <source>
        <dbReference type="ARBA" id="ARBA00035108"/>
    </source>
</evidence>
<organism evidence="5 6">
    <name type="scientific">Actinocrinis puniceicyclus</name>
    <dbReference type="NCBI Taxonomy" id="977794"/>
    <lineage>
        <taxon>Bacteria</taxon>
        <taxon>Bacillati</taxon>
        <taxon>Actinomycetota</taxon>
        <taxon>Actinomycetes</taxon>
        <taxon>Catenulisporales</taxon>
        <taxon>Actinospicaceae</taxon>
        <taxon>Actinocrinis</taxon>
    </lineage>
</organism>
<name>A0A8J7WP85_9ACTN</name>
<dbReference type="PANTHER" id="PTHR36852:SF1">
    <property type="entry name" value="PROTEIN GVPL 2"/>
    <property type="match status" value="1"/>
</dbReference>
<gene>
    <name evidence="5" type="ORF">KGA66_17915</name>
</gene>
<dbReference type="GO" id="GO:0031411">
    <property type="term" value="C:gas vesicle"/>
    <property type="evidence" value="ECO:0007669"/>
    <property type="project" value="UniProtKB-SubCell"/>
</dbReference>
<comment type="caution">
    <text evidence="5">The sequence shown here is derived from an EMBL/GenBank/DDBJ whole genome shotgun (WGS) entry which is preliminary data.</text>
</comment>
<sequence>MGEGCAVWLYAVIRDDLRERLPSARGVAGERVRTVVEGNLAAVVGSVGQRDFAAEQLARNLEDLDWLAGAARAHDAVVAAAAACGPVVPVRLATMFGHDDAVRGLLAARREDFRATLDSLAGRSEWGVKAYLDPDEPVNAASAHSGPALSHGAAESAPGGTGSAYLLRRRAELAARRSAENSARDWAQQMHERLRRVSTASRLLRAQDPKLSGHKAWMVLNAAYLVDEDRVERFRAVVEELIGWQPGLDVELTGPWPPYSFAVSAGVRDG</sequence>
<keyword evidence="6" id="KW-1185">Reference proteome</keyword>
<dbReference type="AlphaFoldDB" id="A0A8J7WP85"/>
<dbReference type="EMBL" id="JAGSXH010000064">
    <property type="protein sequence ID" value="MBS2964938.1"/>
    <property type="molecule type" value="Genomic_DNA"/>
</dbReference>
<evidence type="ECO:0000313" key="6">
    <source>
        <dbReference type="Proteomes" id="UP000677913"/>
    </source>
</evidence>
<protein>
    <submittedName>
        <fullName evidence="5">GvpL/GvpF family gas vesicle protein</fullName>
    </submittedName>
</protein>
<comment type="similarity">
    <text evidence="3">Belongs to the gas vesicle GvpF/GvpL family.</text>
</comment>
<dbReference type="InterPro" id="IPR009430">
    <property type="entry name" value="GvpL/GvpF"/>
</dbReference>
<evidence type="ECO:0000256" key="4">
    <source>
        <dbReference type="SAM" id="MobiDB-lite"/>
    </source>
</evidence>
<dbReference type="Proteomes" id="UP000677913">
    <property type="component" value="Unassembled WGS sequence"/>
</dbReference>
<accession>A0A8J7WP85</accession>
<evidence type="ECO:0000313" key="5">
    <source>
        <dbReference type="EMBL" id="MBS2964938.1"/>
    </source>
</evidence>
<dbReference type="GO" id="GO:0031412">
    <property type="term" value="P:gas vesicle organization"/>
    <property type="evidence" value="ECO:0007669"/>
    <property type="project" value="InterPro"/>
</dbReference>
<proteinExistence type="inferred from homology"/>
<feature type="region of interest" description="Disordered" evidence="4">
    <location>
        <begin position="139"/>
        <end position="160"/>
    </location>
</feature>
<evidence type="ECO:0000256" key="3">
    <source>
        <dbReference type="ARBA" id="ARBA00035643"/>
    </source>
</evidence>
<dbReference type="RefSeq" id="WP_211469298.1">
    <property type="nucleotide sequence ID" value="NZ_JAGSXH010000064.1"/>
</dbReference>
<reference evidence="5" key="1">
    <citation type="submission" date="2021-04" db="EMBL/GenBank/DDBJ databases">
        <title>Genome based classification of Actinospica acidithermotolerans sp. nov., an actinobacterium isolated from an Indonesian hot spring.</title>
        <authorList>
            <person name="Kusuma A.B."/>
            <person name="Putra K.E."/>
            <person name="Nafisah S."/>
            <person name="Loh J."/>
            <person name="Nouioui I."/>
            <person name="Goodfellow M."/>
        </authorList>
    </citation>
    <scope>NUCLEOTIDE SEQUENCE</scope>
    <source>
        <strain evidence="5">DSM 45618</strain>
    </source>
</reference>
<evidence type="ECO:0000256" key="1">
    <source>
        <dbReference type="ARBA" id="ARBA00022987"/>
    </source>
</evidence>
<keyword evidence="1" id="KW-0304">Gas vesicle</keyword>
<comment type="subcellular location">
    <subcellularLocation>
        <location evidence="2">Gas vesicle</location>
    </subcellularLocation>
</comment>
<dbReference type="PANTHER" id="PTHR36852">
    <property type="entry name" value="PROTEIN GVPL 2"/>
    <property type="match status" value="1"/>
</dbReference>